<feature type="signal peptide" evidence="7">
    <location>
        <begin position="1"/>
        <end position="17"/>
    </location>
</feature>
<dbReference type="PANTHER" id="PTHR12815">
    <property type="entry name" value="SORTING AND ASSEMBLY MACHINERY SAMM50 PROTEIN FAMILY MEMBER"/>
    <property type="match status" value="1"/>
</dbReference>
<reference evidence="10 11" key="1">
    <citation type="submission" date="2015-09" db="EMBL/GenBank/DDBJ databases">
        <title>Identification and resolution of microdiversity through metagenomic sequencing of parallel consortia.</title>
        <authorList>
            <person name="Nelson W.C."/>
            <person name="Romine M.F."/>
            <person name="Lindemann S.R."/>
        </authorList>
    </citation>
    <scope>NUCLEOTIDE SEQUENCE [LARGE SCALE GENOMIC DNA]</scope>
    <source>
        <strain evidence="10">Ana</strain>
    </source>
</reference>
<keyword evidence="2" id="KW-0812">Transmembrane</keyword>
<dbReference type="Gene3D" id="3.10.20.310">
    <property type="entry name" value="membrane protein fhac"/>
    <property type="match status" value="3"/>
</dbReference>
<accession>A0A0N8KMM8</accession>
<name>A0A0N8KMM8_9CYAN</name>
<evidence type="ECO:0000256" key="5">
    <source>
        <dbReference type="ARBA" id="ARBA00023237"/>
    </source>
</evidence>
<keyword evidence="4" id="KW-0472">Membrane</keyword>
<sequence>MRVSPALLACCSLVAIAGLPGRAAEAAAKLSTPSTADSAVSPASAKNSNSQLALETAANRSRLEPVVEQPEQLLTAEISSQPSLSRLLVGTDRSAPVQFAQEQSDPPVGNPVLLEPPGEEELIDEEPLIEVPVDADGIDLDDADIVEPIEGDMADPDEVEPGDIEIDINEDVLEDSVPAAPNNTLPVPAETPAEIEADETAPTGEAEAETRVLVAEVEVVSSNPQRPLTDELVDAVYRVVGTVPGRTTTRTQLQEDINDIFGTGFFSNVRAEPADTPLGVKVTFFVEPNPVLTSVDVRNRQVLPDEVIDEVFADQYGEILNLRDFQNSVLDLNEWYQENGYVLAQVAPAPQQQSDDGTITLIATEGVVESLEVRYINADGETMDEDGNPIRGKTRDFIITREFETQPGDVFQESVVRDDLGRAVGLGILEDIRLSLDPGDEDPSKVKVIVNIAERDTGSIGASLGFNLRGDLFGQLSYNEDNFGGNNQKLRTEGRVTTRGDFLFDVSFTDPWIAGDPYRTSYTASLFNRRSTSLIFDNAPDDGQDVDLPNGDTPRINRLGGGISFSRPLDNGLSLSLGTQYERIAVVDADGSVEPRDELGNLLTASDNGRDDLFTVQFGAVLDRRNNPVVPTSGSLFRLGTEQSVPLGNGSIFYNKIQGSYSQYVPVNFFGNESGRETIAFNLQGGTILGDLPPYEAFPLGGGNSIRGYEEGEVGAGRSFVLGTVEYRFPLFSEFLNGAIFADYGSDLGSGDAVPGNPGPVRGKPGSGFGYGAGVRVQTPLGALRLDYGLSDEGSRFHFGFGERF</sequence>
<dbReference type="InterPro" id="IPR013686">
    <property type="entry name" value="Polypept-transport_assoc_ShlB"/>
</dbReference>
<dbReference type="Gene3D" id="2.40.160.50">
    <property type="entry name" value="membrane protein fhac: a member of the omp85/tpsb transporter family"/>
    <property type="match status" value="1"/>
</dbReference>
<comment type="subcellular location">
    <subcellularLocation>
        <location evidence="1">Membrane</location>
    </subcellularLocation>
</comment>
<dbReference type="PANTHER" id="PTHR12815:SF47">
    <property type="entry name" value="TRANSLOCATION AND ASSEMBLY MODULE SUBUNIT TAMA"/>
    <property type="match status" value="1"/>
</dbReference>
<evidence type="ECO:0000256" key="1">
    <source>
        <dbReference type="ARBA" id="ARBA00004370"/>
    </source>
</evidence>
<dbReference type="GO" id="GO:0019867">
    <property type="term" value="C:outer membrane"/>
    <property type="evidence" value="ECO:0007669"/>
    <property type="project" value="InterPro"/>
</dbReference>
<proteinExistence type="predicted"/>
<keyword evidence="5" id="KW-0998">Cell outer membrane</keyword>
<evidence type="ECO:0000256" key="6">
    <source>
        <dbReference type="SAM" id="MobiDB-lite"/>
    </source>
</evidence>
<dbReference type="Proteomes" id="UP000050465">
    <property type="component" value="Unassembled WGS sequence"/>
</dbReference>
<evidence type="ECO:0000256" key="2">
    <source>
        <dbReference type="ARBA" id="ARBA00022692"/>
    </source>
</evidence>
<keyword evidence="3 7" id="KW-0732">Signal</keyword>
<evidence type="ECO:0000259" key="8">
    <source>
        <dbReference type="Pfam" id="PF01103"/>
    </source>
</evidence>
<evidence type="ECO:0000256" key="7">
    <source>
        <dbReference type="SAM" id="SignalP"/>
    </source>
</evidence>
<comment type="caution">
    <text evidence="10">The sequence shown here is derived from an EMBL/GenBank/DDBJ whole genome shotgun (WGS) entry which is preliminary data.</text>
</comment>
<evidence type="ECO:0000313" key="11">
    <source>
        <dbReference type="Proteomes" id="UP000050465"/>
    </source>
</evidence>
<dbReference type="PATRIC" id="fig|1666911.3.peg.781"/>
<evidence type="ECO:0000313" key="10">
    <source>
        <dbReference type="EMBL" id="KPQ34178.1"/>
    </source>
</evidence>
<protein>
    <submittedName>
        <fullName evidence="10">Outer membrane protein insertion porin family</fullName>
    </submittedName>
</protein>
<dbReference type="STRING" id="1666911.HLUCCA11_15630"/>
<dbReference type="InterPro" id="IPR039910">
    <property type="entry name" value="D15-like"/>
</dbReference>
<feature type="compositionally biased region" description="Polar residues" evidence="6">
    <location>
        <begin position="44"/>
        <end position="53"/>
    </location>
</feature>
<feature type="chain" id="PRO_5006028076" evidence="7">
    <location>
        <begin position="18"/>
        <end position="805"/>
    </location>
</feature>
<gene>
    <name evidence="10" type="primary">bamA</name>
    <name evidence="10" type="ORF">HLUCCA11_15630</name>
</gene>
<dbReference type="EMBL" id="LJZR01000022">
    <property type="protein sequence ID" value="KPQ34178.1"/>
    <property type="molecule type" value="Genomic_DNA"/>
</dbReference>
<organism evidence="10 11">
    <name type="scientific">Phormidesmis priestleyi Ana</name>
    <dbReference type="NCBI Taxonomy" id="1666911"/>
    <lineage>
        <taxon>Bacteria</taxon>
        <taxon>Bacillati</taxon>
        <taxon>Cyanobacteriota</taxon>
        <taxon>Cyanophyceae</taxon>
        <taxon>Leptolyngbyales</taxon>
        <taxon>Leptolyngbyaceae</taxon>
        <taxon>Phormidesmis</taxon>
    </lineage>
</organism>
<dbReference type="AlphaFoldDB" id="A0A0N8KMM8"/>
<evidence type="ECO:0000259" key="9">
    <source>
        <dbReference type="Pfam" id="PF08479"/>
    </source>
</evidence>
<feature type="domain" description="Bacterial surface antigen (D15)" evidence="8">
    <location>
        <begin position="482"/>
        <end position="805"/>
    </location>
</feature>
<feature type="domain" description="Polypeptide-transport-associated ShlB-type" evidence="9">
    <location>
        <begin position="292"/>
        <end position="366"/>
    </location>
</feature>
<evidence type="ECO:0000256" key="3">
    <source>
        <dbReference type="ARBA" id="ARBA00022729"/>
    </source>
</evidence>
<dbReference type="Pfam" id="PF08479">
    <property type="entry name" value="POTRA_2"/>
    <property type="match status" value="1"/>
</dbReference>
<dbReference type="InterPro" id="IPR000184">
    <property type="entry name" value="Bac_surfAg_D15"/>
</dbReference>
<evidence type="ECO:0000256" key="4">
    <source>
        <dbReference type="ARBA" id="ARBA00023136"/>
    </source>
</evidence>
<feature type="region of interest" description="Disordered" evidence="6">
    <location>
        <begin position="33"/>
        <end position="65"/>
    </location>
</feature>
<dbReference type="Pfam" id="PF01103">
    <property type="entry name" value="Omp85"/>
    <property type="match status" value="1"/>
</dbReference>